<feature type="transmembrane region" description="Helical" evidence="2">
    <location>
        <begin position="155"/>
        <end position="177"/>
    </location>
</feature>
<keyword evidence="3" id="KW-0732">Signal</keyword>
<feature type="region of interest" description="Disordered" evidence="1">
    <location>
        <begin position="610"/>
        <end position="747"/>
    </location>
</feature>
<sequence>MTAIRLWRSRLRTLGSTRLRLAVLFAAAAATLLTVLTSLPAQAAPDPTPTPSPSLTAPPADPPTQEELAEAQQFLEQSRETLTKSAQAALMDARAEDVRKQLPDEGGILGVFNVTDANNLPISVYTVKSDTGSFLRWDLGMMNFLTEACFMVTKWLIAFCCWLIGWSLSFGLAKLLLTPAMALANSLHSRVIMEMGLPSVFLALCALICTFRIFFGDRAKGWGDAAVSIVLAALTTTLLASTPQTLMGENGAIAVTRGFSLEVADVILDADPTTPWASNSVTTPATSFTLTRPLTDALTDAFIVKPAMLLQYGQVFEGACATKYSEKRLEQLAYDRAVDKVSAIASGLMNDHDFTPGDFVSTGLERPTQLVNQWAAHQFGGVPMVDFEKDCVEGDTTAAKKASLDKLGGAFFLLIAAIIVTVLIAGLAGSFFTAQSRIAWDAIRGEPALVAGTIPGVGRAFLWDWVASVWRSLAQMLVAVVSLAVFIIILRTVLDPVQTDWGRELTLRFLVVDIVSIAAVKKRKALEARTHQIANNLKAKLSSNRVGGTHGSILTPAATPLPKSSHAGQKTARGLIRGTLAAAALATGNPATALAYTMPRSVGATALITRLGGTSRRGGTAPRPGAARPAGRSGPPIPPQQVPPASPATPTPGTPQHPNAVPPQPSSSPRPARTPRPAPPPRPSHRPGSQPARRAGNRTGRTIRPQPPAQPASSPRQQQLRSRLDRGIRRAPTTPRRSRLPNRASREEYEAFLADAETAELQRRATGDNSGE</sequence>
<evidence type="ECO:0000256" key="1">
    <source>
        <dbReference type="SAM" id="MobiDB-lite"/>
    </source>
</evidence>
<dbReference type="HOGENOM" id="CLU_362049_0_0_11"/>
<keyword evidence="2" id="KW-1133">Transmembrane helix</keyword>
<dbReference type="InParanoid" id="Q9AD03"/>
<dbReference type="RefSeq" id="WP_011039446.1">
    <property type="nucleotide sequence ID" value="NC_003903.1"/>
</dbReference>
<dbReference type="STRING" id="100226.gene:17765652"/>
<dbReference type="GO" id="GO:0016020">
    <property type="term" value="C:membrane"/>
    <property type="evidence" value="ECO:0000318"/>
    <property type="project" value="GO_Central"/>
</dbReference>
<feature type="region of interest" description="Disordered" evidence="1">
    <location>
        <begin position="43"/>
        <end position="64"/>
    </location>
</feature>
<feature type="signal peptide" evidence="3">
    <location>
        <begin position="1"/>
        <end position="43"/>
    </location>
</feature>
<feature type="compositionally biased region" description="Low complexity" evidence="1">
    <location>
        <begin position="610"/>
        <end position="634"/>
    </location>
</feature>
<keyword evidence="2" id="KW-0472">Membrane</keyword>
<keyword evidence="2" id="KW-0812">Transmembrane</keyword>
<reference evidence="4 5" key="4">
    <citation type="journal article" date="2009" name="Mol. Microbiol.">
        <title>Extracellular signalling, translational control, two repressors and an activator all contribute to the regulation of methylenomycin production in Streptomyces coelicolor.</title>
        <authorList>
            <person name="O'Rourke S."/>
            <person name="Wietzorrek A."/>
            <person name="Fowler K."/>
            <person name="Corre C."/>
            <person name="Challis G.L."/>
            <person name="Chater K.F."/>
        </authorList>
    </citation>
    <scope>NUCLEOTIDE SEQUENCE [LARGE SCALE GENOMIC DNA]</scope>
    <source>
        <strain evidence="5">ATCC BAA-471 / A3(2) / M145</strain>
    </source>
</reference>
<dbReference type="AlphaFoldDB" id="Q9AD03"/>
<accession>Q9AD03</accession>
<feature type="transmembrane region" description="Helical" evidence="2">
    <location>
        <begin position="410"/>
        <end position="432"/>
    </location>
</feature>
<dbReference type="OrthoDB" id="3921902at2"/>
<feature type="compositionally biased region" description="Pro residues" evidence="1">
    <location>
        <begin position="635"/>
        <end position="682"/>
    </location>
</feature>
<proteinExistence type="predicted"/>
<organism evidence="4 5">
    <name type="scientific">Streptomyces coelicolor (strain ATCC BAA-471 / A3(2) / M145)</name>
    <dbReference type="NCBI Taxonomy" id="100226"/>
    <lineage>
        <taxon>Bacteria</taxon>
        <taxon>Bacillati</taxon>
        <taxon>Actinomycetota</taxon>
        <taxon>Actinomycetes</taxon>
        <taxon>Kitasatosporales</taxon>
        <taxon>Streptomycetaceae</taxon>
        <taxon>Streptomyces</taxon>
        <taxon>Streptomyces albidoflavus group</taxon>
    </lineage>
</organism>
<evidence type="ECO:0000313" key="4">
    <source>
        <dbReference type="EMBL" id="CAC36668.1"/>
    </source>
</evidence>
<feature type="compositionally biased region" description="Low complexity" evidence="1">
    <location>
        <begin position="53"/>
        <end position="64"/>
    </location>
</feature>
<keyword evidence="5" id="KW-1185">Reference proteome</keyword>
<evidence type="ECO:0000256" key="2">
    <source>
        <dbReference type="SAM" id="Phobius"/>
    </source>
</evidence>
<feature type="compositionally biased region" description="Low complexity" evidence="1">
    <location>
        <begin position="711"/>
        <end position="721"/>
    </location>
</feature>
<evidence type="ECO:0000313" key="5">
    <source>
        <dbReference type="Proteomes" id="UP000001973"/>
    </source>
</evidence>
<dbReference type="InterPro" id="IPR052485">
    <property type="entry name" value="MEGF_diff_regulators"/>
</dbReference>
<reference evidence="4 5" key="3">
    <citation type="journal article" date="2008" name="Proc. Natl. Acad. Sci. U.S.A.">
        <title>2-Alkyl-4-hydroxymethylfuran-3-carboxylic acids, antibiotic production inducers discovered by Streptomyces coelicolor genome mining.</title>
        <authorList>
            <person name="Corre C."/>
            <person name="Song L."/>
            <person name="O'Rourke S."/>
            <person name="Chater K.F."/>
            <person name="Challis G.L."/>
        </authorList>
    </citation>
    <scope>NUCLEOTIDE SEQUENCE [LARGE SCALE GENOMIC DNA]</scope>
    <source>
        <strain evidence="5">ATCC BAA-471 / A3(2) / M145</strain>
    </source>
</reference>
<reference evidence="4 5" key="1">
    <citation type="journal article" date="1998" name="J. Bacteriol.">
        <title>Cloning and physical mapping of the EcoRI fragments of the giant linear plasmid SCP1.</title>
        <authorList>
            <person name="Redenbach M."/>
            <person name="Ikeda K."/>
            <person name="Yamasaki M."/>
            <person name="Kinashi H."/>
        </authorList>
    </citation>
    <scope>NUCLEOTIDE SEQUENCE [LARGE SCALE GENOMIC DNA]</scope>
    <source>
        <strain evidence="5">ATCC BAA-471 / A3(2) / M145</strain>
    </source>
</reference>
<feature type="transmembrane region" description="Helical" evidence="2">
    <location>
        <begin position="473"/>
        <end position="494"/>
    </location>
</feature>
<dbReference type="Proteomes" id="UP000001973">
    <property type="component" value="Plasmid SCP1"/>
</dbReference>
<dbReference type="PANTHER" id="PTHR24052:SF8">
    <property type="entry name" value="NIMROD A, ISOFORM E"/>
    <property type="match status" value="1"/>
</dbReference>
<reference evidence="5" key="2">
    <citation type="journal article" date="2002" name="Nature">
        <title>Complete genome sequence of the model actinomycete Streptomyces coelicolor A3(2).</title>
        <authorList>
            <person name="Bentley S.D."/>
            <person name="Chater K.F."/>
            <person name="Cerdeno-Tarraga A.M."/>
            <person name="Challis G.L."/>
            <person name="Thomson N.R."/>
            <person name="James K.D."/>
            <person name="Harris D.E."/>
            <person name="Quail M.A."/>
            <person name="Kieser H."/>
            <person name="Harper D."/>
            <person name="Bateman A."/>
            <person name="Brown S."/>
            <person name="Chandra G."/>
            <person name="Chen C.W."/>
            <person name="Collins M."/>
            <person name="Cronin A."/>
            <person name="Fraser A."/>
            <person name="Goble A."/>
            <person name="Hidalgo J."/>
            <person name="Hornsby T."/>
            <person name="Howarth S."/>
            <person name="Huang C.H."/>
            <person name="Kieser T."/>
            <person name="Larke L."/>
            <person name="Murphy L."/>
            <person name="Oliver K."/>
            <person name="O'Neil S."/>
            <person name="Rabbinowitsch E."/>
            <person name="Rajandream M.A."/>
            <person name="Rutherford K."/>
            <person name="Rutter S."/>
            <person name="Seeger K."/>
            <person name="Saunders D."/>
            <person name="Sharp S."/>
            <person name="Squares R."/>
            <person name="Squares S."/>
            <person name="Taylor K."/>
            <person name="Warren T."/>
            <person name="Wietzorrek A."/>
            <person name="Woodward J."/>
            <person name="Barrell B.G."/>
            <person name="Parkhill J."/>
            <person name="Hopwood D.A."/>
        </authorList>
    </citation>
    <scope>NUCLEOTIDE SEQUENCE [LARGE SCALE GENOMIC DNA]</scope>
    <source>
        <strain evidence="5">ATCC BAA-471 / A3(2) / M145</strain>
    </source>
</reference>
<dbReference type="EMBL" id="AL589148">
    <property type="protein sequence ID" value="CAC36668.1"/>
    <property type="molecule type" value="Genomic_DNA"/>
</dbReference>
<feature type="chain" id="PRO_5004323101" evidence="3">
    <location>
        <begin position="44"/>
        <end position="772"/>
    </location>
</feature>
<dbReference type="KEGG" id="sco:SCP1.147"/>
<dbReference type="PATRIC" id="fig|100226.15.peg.8094"/>
<feature type="transmembrane region" description="Helical" evidence="2">
    <location>
        <begin position="197"/>
        <end position="215"/>
    </location>
</feature>
<geneLocation type="plasmid" evidence="5">
    <name>SCP1</name>
</geneLocation>
<gene>
    <name evidence="4" type="ordered locus">SCP1.147</name>
</gene>
<evidence type="ECO:0000256" key="3">
    <source>
        <dbReference type="SAM" id="SignalP"/>
    </source>
</evidence>
<name>Q9AD03_STRCO</name>
<dbReference type="PANTHER" id="PTHR24052">
    <property type="entry name" value="DELTA-RELATED"/>
    <property type="match status" value="1"/>
</dbReference>
<protein>
    <submittedName>
        <fullName evidence="4">Integral membrane protein</fullName>
    </submittedName>
</protein>
<feature type="transmembrane region" description="Helical" evidence="2">
    <location>
        <begin position="221"/>
        <end position="240"/>
    </location>
</feature>